<dbReference type="SUPFAM" id="SSF52540">
    <property type="entry name" value="P-loop containing nucleoside triphosphate hydrolases"/>
    <property type="match status" value="1"/>
</dbReference>
<dbReference type="InterPro" id="IPR027417">
    <property type="entry name" value="P-loop_NTPase"/>
</dbReference>
<feature type="domain" description="OmpR/PhoB-type" evidence="8">
    <location>
        <begin position="1"/>
        <end position="91"/>
    </location>
</feature>
<dbReference type="EMBL" id="FWXV01000001">
    <property type="protein sequence ID" value="SMC53515.1"/>
    <property type="molecule type" value="Genomic_DNA"/>
</dbReference>
<dbReference type="CDD" id="cd00383">
    <property type="entry name" value="trans_reg_C"/>
    <property type="match status" value="1"/>
</dbReference>
<dbReference type="PROSITE" id="PS50082">
    <property type="entry name" value="WD_REPEATS_2"/>
    <property type="match status" value="8"/>
</dbReference>
<keyword evidence="2 5" id="KW-0853">WD repeat</keyword>
<dbReference type="InterPro" id="IPR036322">
    <property type="entry name" value="WD40_repeat_dom_sf"/>
</dbReference>
<feature type="repeat" description="WD" evidence="5">
    <location>
        <begin position="802"/>
        <end position="835"/>
    </location>
</feature>
<reference evidence="9 10" key="1">
    <citation type="submission" date="2017-04" db="EMBL/GenBank/DDBJ databases">
        <authorList>
            <person name="Afonso C.L."/>
            <person name="Miller P.J."/>
            <person name="Scott M.A."/>
            <person name="Spackman E."/>
            <person name="Goraichik I."/>
            <person name="Dimitrov K.M."/>
            <person name="Suarez D.L."/>
            <person name="Swayne D.E."/>
        </authorList>
    </citation>
    <scope>NUCLEOTIDE SEQUENCE [LARGE SCALE GENOMIC DNA]</scope>
    <source>
        <strain evidence="9 10">DSM 43828</strain>
    </source>
</reference>
<keyword evidence="7" id="KW-1133">Transmembrane helix</keyword>
<evidence type="ECO:0000256" key="1">
    <source>
        <dbReference type="ARBA" id="ARBA00005820"/>
    </source>
</evidence>
<dbReference type="InterPro" id="IPR001680">
    <property type="entry name" value="WD40_rpt"/>
</dbReference>
<dbReference type="Proteomes" id="UP000192674">
    <property type="component" value="Unassembled WGS sequence"/>
</dbReference>
<dbReference type="Pfam" id="PF00400">
    <property type="entry name" value="WD40"/>
    <property type="match status" value="9"/>
</dbReference>
<dbReference type="Gene3D" id="1.10.10.10">
    <property type="entry name" value="Winged helix-like DNA-binding domain superfamily/Winged helix DNA-binding domain"/>
    <property type="match status" value="1"/>
</dbReference>
<accession>A0A1W1ZYI5</accession>
<keyword evidence="7" id="KW-0812">Transmembrane</keyword>
<dbReference type="InterPro" id="IPR005158">
    <property type="entry name" value="BTAD"/>
</dbReference>
<dbReference type="Gene3D" id="3.40.50.300">
    <property type="entry name" value="P-loop containing nucleotide triphosphate hydrolases"/>
    <property type="match status" value="1"/>
</dbReference>
<dbReference type="SUPFAM" id="SSF48452">
    <property type="entry name" value="TPR-like"/>
    <property type="match status" value="1"/>
</dbReference>
<dbReference type="SMART" id="SM00862">
    <property type="entry name" value="Trans_reg_C"/>
    <property type="match status" value="1"/>
</dbReference>
<feature type="transmembrane region" description="Helical" evidence="7">
    <location>
        <begin position="631"/>
        <end position="654"/>
    </location>
</feature>
<dbReference type="RefSeq" id="WP_160096247.1">
    <property type="nucleotide sequence ID" value="NZ_FWXV01000001.1"/>
</dbReference>
<proteinExistence type="inferred from homology"/>
<evidence type="ECO:0000313" key="9">
    <source>
        <dbReference type="EMBL" id="SMC53515.1"/>
    </source>
</evidence>
<keyword evidence="10" id="KW-1185">Reference proteome</keyword>
<evidence type="ECO:0000313" key="10">
    <source>
        <dbReference type="Proteomes" id="UP000192674"/>
    </source>
</evidence>
<feature type="repeat" description="WD" evidence="5">
    <location>
        <begin position="1180"/>
        <end position="1202"/>
    </location>
</feature>
<gene>
    <name evidence="9" type="ORF">SAMN05661093_00427</name>
</gene>
<organism evidence="9 10">
    <name type="scientific">Kibdelosporangium aridum</name>
    <dbReference type="NCBI Taxonomy" id="2030"/>
    <lineage>
        <taxon>Bacteria</taxon>
        <taxon>Bacillati</taxon>
        <taxon>Actinomycetota</taxon>
        <taxon>Actinomycetes</taxon>
        <taxon>Pseudonocardiales</taxon>
        <taxon>Pseudonocardiaceae</taxon>
        <taxon>Kibdelosporangium</taxon>
    </lineage>
</organism>
<protein>
    <submittedName>
        <fullName evidence="9">WD40 repeat</fullName>
    </submittedName>
</protein>
<evidence type="ECO:0000256" key="2">
    <source>
        <dbReference type="ARBA" id="ARBA00022574"/>
    </source>
</evidence>
<sequence length="1322" mass="143709">MGFQLLGPVELWVGDHRVDVGSAKQRSVLAVLLLAAGRPCSVESLIDRVWGEEPPAQVRGALYSYISRLRRVLRDTGYELRQHNGGYLLDIPVELVDVHRFDAAVREARSIQDLPVRVNQLREALDCWRGTPLQGISGRWADEVRESLSRKRVSVCTDWATRMIDLGRYDEVSDLLERELAEYPHAEAVACRLMTALQRQGRQAEALACYAALRERLIDDLGTEPGPELQQLHLRLLRGEDPPVVRPRPTEPPYLGLATFQPDDTARFFGRAELVAELRSRLTEHRFFAVFGPSGSGKSSLLRAGLMAAMRAEGWECVLLSPGRPFEVPDGRVLLIVDQFEEIFTLCGEEQRNEFVDDLLSLVDAKVVIGVRADFYAACAGLPALVAAMRDQQVLVGPMAESDLRAVVTEPAERADLTVEPALVDMVVAEVLGEPAALPLVSHALLETWRLRDSDRLTVSAYQQTGGVRGAIAQTADRLYASLDTDERRITRDILLRLTAPGDGPEDTRRRVHRAELGQSGAVLGKLAEARLVTLDEDTVTIVHESLVRGWPTLRQWINEDRDRLREHRRLTEAATDWDHHARDDSLLYRGARLASWEERGTDHLNDLERVFLAEAVRLRDRERRARRRRVHFALTGLSVALAVMMVLALIALAQNEVAQRQRDRALSGQLAARARSELPRDPELALLLAKRAVEIDSTESAQAALAQALVESRVRIRFTGHAGAVTGVDISPDNQSVATSGVDRTVRIWPVRGGTPPLVLASTDTALSDLAYNRHGDEVAAAGGGAVFVWKPSAGLQYHRYSAGPVALSAVAWSPDGREIAAAGADGQIRVWEIGGSSGVPQVLAGQHDSATAVAWSADGRWLASAGKDGRLLIRDLRTGAINTKDSGVAITDIDFTRDGKHIVAGGEDARTRIWPVAGDGKADELWDHRDVVHTVAYSHSGKFVITGGRDRTAHIVPADGRGDRVVLRGTGGPIRGVAFSPDDRLVATVSDDGTVRLWDPSVKPGIDVQGRHNGQTADVTMPTGSENAVSVGEDGTVRFGPKVTQGGNGPLRAVASAPNGEHILAVGDGPGVLVWHPGTDVVRRIDTGHTGPMTSVAADHLGLEVASGGNDGRIEISSFGKGTTRAVLAPSSSPVNDIEYSGDGRWMATAHADGMLRLWSLPNLSVHHEWRGPDGMESLAFSPDSQFVAGVGNDGAIRVWRTSGDGDPVLLNGHYGRVNGVSFSADGQYIVTAGNDQKVRVWKWAVRTDPIVFERHVPATTTSVDFGRGNRLAVGRGDGAVDVWTCEVCVPVEQLLAMAGQRLTRDFTTEERGIYLEDSP</sequence>
<feature type="repeat" description="WD" evidence="5">
    <location>
        <begin position="969"/>
        <end position="1001"/>
    </location>
</feature>
<dbReference type="PROSITE" id="PS50294">
    <property type="entry name" value="WD_REPEATS_REGION"/>
    <property type="match status" value="5"/>
</dbReference>
<evidence type="ECO:0000259" key="8">
    <source>
        <dbReference type="PROSITE" id="PS51755"/>
    </source>
</evidence>
<dbReference type="GO" id="GO:0003677">
    <property type="term" value="F:DNA binding"/>
    <property type="evidence" value="ECO:0007669"/>
    <property type="project" value="UniProtKB-UniRule"/>
</dbReference>
<dbReference type="OrthoDB" id="3272402at2"/>
<dbReference type="PANTHER" id="PTHR19879">
    <property type="entry name" value="TRANSCRIPTION INITIATION FACTOR TFIID"/>
    <property type="match status" value="1"/>
</dbReference>
<name>A0A1W1ZYI5_KIBAR</name>
<dbReference type="InterPro" id="IPR001867">
    <property type="entry name" value="OmpR/PhoB-type_DNA-bd"/>
</dbReference>
<dbReference type="Gene3D" id="1.25.40.10">
    <property type="entry name" value="Tetratricopeptide repeat domain"/>
    <property type="match status" value="1"/>
</dbReference>
<dbReference type="Pfam" id="PF00486">
    <property type="entry name" value="Trans_reg_C"/>
    <property type="match status" value="1"/>
</dbReference>
<dbReference type="InterPro" id="IPR011990">
    <property type="entry name" value="TPR-like_helical_dom_sf"/>
</dbReference>
<keyword evidence="3" id="KW-0677">Repeat</keyword>
<feature type="DNA-binding region" description="OmpR/PhoB-type" evidence="6">
    <location>
        <begin position="1"/>
        <end position="91"/>
    </location>
</feature>
<dbReference type="InterPro" id="IPR016032">
    <property type="entry name" value="Sig_transdc_resp-reg_C-effctor"/>
</dbReference>
<dbReference type="Pfam" id="PF20703">
    <property type="entry name" value="nSTAND1"/>
    <property type="match status" value="2"/>
</dbReference>
<dbReference type="InterPro" id="IPR036388">
    <property type="entry name" value="WH-like_DNA-bd_sf"/>
</dbReference>
<feature type="repeat" description="WD" evidence="5">
    <location>
        <begin position="719"/>
        <end position="760"/>
    </location>
</feature>
<dbReference type="PROSITE" id="PS00678">
    <property type="entry name" value="WD_REPEATS_1"/>
    <property type="match status" value="1"/>
</dbReference>
<evidence type="ECO:0000256" key="7">
    <source>
        <dbReference type="SAM" id="Phobius"/>
    </source>
</evidence>
<dbReference type="CDD" id="cd00200">
    <property type="entry name" value="WD40"/>
    <property type="match status" value="1"/>
</dbReference>
<keyword evidence="4 6" id="KW-0238">DNA-binding</keyword>
<dbReference type="CDD" id="cd15831">
    <property type="entry name" value="BTAD"/>
    <property type="match status" value="1"/>
</dbReference>
<feature type="repeat" description="WD" evidence="5">
    <location>
        <begin position="845"/>
        <end position="886"/>
    </location>
</feature>
<feature type="repeat" description="WD" evidence="5">
    <location>
        <begin position="1130"/>
        <end position="1163"/>
    </location>
</feature>
<dbReference type="PROSITE" id="PS51755">
    <property type="entry name" value="OMPR_PHOB"/>
    <property type="match status" value="1"/>
</dbReference>
<keyword evidence="7" id="KW-0472">Membrane</keyword>
<evidence type="ECO:0000256" key="4">
    <source>
        <dbReference type="ARBA" id="ARBA00023125"/>
    </source>
</evidence>
<dbReference type="GO" id="GO:0006355">
    <property type="term" value="P:regulation of DNA-templated transcription"/>
    <property type="evidence" value="ECO:0007669"/>
    <property type="project" value="InterPro"/>
</dbReference>
<evidence type="ECO:0000256" key="3">
    <source>
        <dbReference type="ARBA" id="ARBA00022737"/>
    </source>
</evidence>
<dbReference type="InterPro" id="IPR015943">
    <property type="entry name" value="WD40/YVTN_repeat-like_dom_sf"/>
</dbReference>
<dbReference type="SUPFAM" id="SSF46894">
    <property type="entry name" value="C-terminal effector domain of the bipartite response regulators"/>
    <property type="match status" value="1"/>
</dbReference>
<dbReference type="GO" id="GO:0005829">
    <property type="term" value="C:cytosol"/>
    <property type="evidence" value="ECO:0007669"/>
    <property type="project" value="UniProtKB-ARBA"/>
</dbReference>
<dbReference type="SMART" id="SM01043">
    <property type="entry name" value="BTAD"/>
    <property type="match status" value="1"/>
</dbReference>
<dbReference type="PANTHER" id="PTHR19879:SF9">
    <property type="entry name" value="TRANSCRIPTION INITIATION FACTOR TFIID SUBUNIT 5"/>
    <property type="match status" value="1"/>
</dbReference>
<feature type="repeat" description="WD" evidence="5">
    <location>
        <begin position="1213"/>
        <end position="1245"/>
    </location>
</feature>
<dbReference type="InterPro" id="IPR049052">
    <property type="entry name" value="nSTAND1"/>
</dbReference>
<comment type="similarity">
    <text evidence="1">Belongs to the AfsR/DnrI/RedD regulatory family.</text>
</comment>
<evidence type="ECO:0000256" key="6">
    <source>
        <dbReference type="PROSITE-ProRule" id="PRU01091"/>
    </source>
</evidence>
<dbReference type="Gene3D" id="2.130.10.10">
    <property type="entry name" value="YVTN repeat-like/Quinoprotein amine dehydrogenase"/>
    <property type="match status" value="4"/>
</dbReference>
<dbReference type="InterPro" id="IPR019775">
    <property type="entry name" value="WD40_repeat_CS"/>
</dbReference>
<feature type="repeat" description="WD" evidence="5">
    <location>
        <begin position="885"/>
        <end position="916"/>
    </location>
</feature>
<dbReference type="GO" id="GO:0000160">
    <property type="term" value="P:phosphorelay signal transduction system"/>
    <property type="evidence" value="ECO:0007669"/>
    <property type="project" value="InterPro"/>
</dbReference>
<evidence type="ECO:0000256" key="5">
    <source>
        <dbReference type="PROSITE-ProRule" id="PRU00221"/>
    </source>
</evidence>
<dbReference type="SUPFAM" id="SSF50978">
    <property type="entry name" value="WD40 repeat-like"/>
    <property type="match status" value="2"/>
</dbReference>
<dbReference type="SMART" id="SM00320">
    <property type="entry name" value="WD40"/>
    <property type="match status" value="12"/>
</dbReference>
<dbReference type="Pfam" id="PF03704">
    <property type="entry name" value="BTAD"/>
    <property type="match status" value="1"/>
</dbReference>